<dbReference type="RefSeq" id="WP_081570373.1">
    <property type="nucleotide sequence ID" value="NZ_BCZD01000010.1"/>
</dbReference>
<protein>
    <submittedName>
        <fullName evidence="2">Chorismate-binding protein</fullName>
    </submittedName>
</protein>
<gene>
    <name evidence="2" type="ORF">BV98_003062</name>
</gene>
<sequence>MIHIYHDCSRHYDPLPGALRFDRGDAELTHEQDRCSFETLLLRANLTNDPR</sequence>
<dbReference type="PATRIC" id="fig|1219045.3.peg.3104"/>
<proteinExistence type="predicted"/>
<feature type="domain" description="ChrB C-terminal" evidence="1">
    <location>
        <begin position="15"/>
        <end position="49"/>
    </location>
</feature>
<comment type="caution">
    <text evidence="2">The sequence shown here is derived from an EMBL/GenBank/DDBJ whole genome shotgun (WGS) entry which is preliminary data.</text>
</comment>
<accession>A0A086P767</accession>
<evidence type="ECO:0000313" key="3">
    <source>
        <dbReference type="Proteomes" id="UP000024284"/>
    </source>
</evidence>
<dbReference type="Pfam" id="PF09828">
    <property type="entry name" value="ChrB_C"/>
    <property type="match status" value="1"/>
</dbReference>
<evidence type="ECO:0000313" key="2">
    <source>
        <dbReference type="EMBL" id="KFG89235.1"/>
    </source>
</evidence>
<dbReference type="AlphaFoldDB" id="A0A086P767"/>
<reference evidence="2" key="1">
    <citation type="submission" date="2014-08" db="EMBL/GenBank/DDBJ databases">
        <title>Draft genome sequences of Sphingobium herbicidovorans.</title>
        <authorList>
            <person name="Gan H.M."/>
            <person name="Gan H.Y."/>
            <person name="Savka M.A."/>
        </authorList>
    </citation>
    <scope>NUCLEOTIDE SEQUENCE [LARGE SCALE GENOMIC DNA]</scope>
    <source>
        <strain evidence="2">NBRC 16415</strain>
    </source>
</reference>
<name>A0A086P767_SPHHM</name>
<dbReference type="InterPro" id="IPR018634">
    <property type="entry name" value="ChrB_C"/>
</dbReference>
<evidence type="ECO:0000259" key="1">
    <source>
        <dbReference type="Pfam" id="PF09828"/>
    </source>
</evidence>
<organism evidence="2 3">
    <name type="scientific">Sphingobium herbicidovorans (strain ATCC 700291 / DSM 11019 / CCUG 56400 / KCTC 2939 / LMG 18315 / NBRC 16415 / MH)</name>
    <name type="common">Sphingomonas herbicidovorans</name>
    <dbReference type="NCBI Taxonomy" id="1219045"/>
    <lineage>
        <taxon>Bacteria</taxon>
        <taxon>Pseudomonadati</taxon>
        <taxon>Pseudomonadota</taxon>
        <taxon>Alphaproteobacteria</taxon>
        <taxon>Sphingomonadales</taxon>
        <taxon>Sphingomonadaceae</taxon>
        <taxon>Sphingobium</taxon>
    </lineage>
</organism>
<keyword evidence="3" id="KW-1185">Reference proteome</keyword>
<dbReference type="EMBL" id="JFZA02000034">
    <property type="protein sequence ID" value="KFG89235.1"/>
    <property type="molecule type" value="Genomic_DNA"/>
</dbReference>
<dbReference type="Proteomes" id="UP000024284">
    <property type="component" value="Unassembled WGS sequence"/>
</dbReference>
<dbReference type="STRING" id="76947.GCA_002080435_02178"/>